<keyword evidence="9" id="KW-1185">Reference proteome</keyword>
<evidence type="ECO:0000259" key="5">
    <source>
        <dbReference type="Pfam" id="PF00890"/>
    </source>
</evidence>
<protein>
    <submittedName>
        <fullName evidence="6">3-oxosteroid 1-dehydrogenase</fullName>
        <ecNumber evidence="6">1.3.99.4</ecNumber>
    </submittedName>
    <submittedName>
        <fullName evidence="7">FAD binding domain-containing protein</fullName>
    </submittedName>
</protein>
<dbReference type="Proteomes" id="UP000294641">
    <property type="component" value="Unassembled WGS sequence"/>
</dbReference>
<dbReference type="GO" id="GO:0047571">
    <property type="term" value="F:3-oxosteroid 1-dehydrogenase activity"/>
    <property type="evidence" value="ECO:0007669"/>
    <property type="project" value="UniProtKB-EC"/>
</dbReference>
<name>A0A8B4Q9X7_9BACL</name>
<gene>
    <name evidence="7" type="ORF">DFR61_14612</name>
    <name evidence="6" type="ORF">NCTC10597_01168</name>
</gene>
<dbReference type="InterPro" id="IPR036188">
    <property type="entry name" value="FAD/NAD-bd_sf"/>
</dbReference>
<feature type="domain" description="FAD-dependent oxidoreductase 2 FAD-binding" evidence="5">
    <location>
        <begin position="14"/>
        <end position="191"/>
    </location>
</feature>
<sequence>MSNFIPEKWDLETDVVVLGTGGAALVAAVTAAEEGAKVIALEKTHQIGGTTAFSGGVTWIPVNRYMKDAGIEDSEEAAIKYIERLSQGRGESPMIKRFVEKGHEMIDFLYEKTPTHFKMPAAYPEYYAHLEEALKINISEWNEPESVIFALKGMSDNFKGGGHFKAHTIDDNNTTMEGHLDITAGGAMGPMVNTILKNFVPKTAEELTANIVNKLIEINK</sequence>
<dbReference type="EMBL" id="SNZG01000046">
    <property type="protein sequence ID" value="TDR33944.1"/>
    <property type="molecule type" value="Genomic_DNA"/>
</dbReference>
<keyword evidence="3" id="KW-0274">FAD</keyword>
<evidence type="ECO:0000256" key="1">
    <source>
        <dbReference type="ARBA" id="ARBA00001974"/>
    </source>
</evidence>
<dbReference type="Gene3D" id="3.50.50.60">
    <property type="entry name" value="FAD/NAD(P)-binding domain"/>
    <property type="match status" value="1"/>
</dbReference>
<evidence type="ECO:0000313" key="7">
    <source>
        <dbReference type="EMBL" id="TDR33944.1"/>
    </source>
</evidence>
<evidence type="ECO:0000256" key="3">
    <source>
        <dbReference type="ARBA" id="ARBA00022827"/>
    </source>
</evidence>
<keyword evidence="4 6" id="KW-0560">Oxidoreductase</keyword>
<dbReference type="RefSeq" id="WP_166636145.1">
    <property type="nucleotide sequence ID" value="NZ_BJUE01000051.1"/>
</dbReference>
<evidence type="ECO:0000256" key="2">
    <source>
        <dbReference type="ARBA" id="ARBA00022630"/>
    </source>
</evidence>
<dbReference type="SUPFAM" id="SSF51905">
    <property type="entry name" value="FAD/NAD(P)-binding domain"/>
    <property type="match status" value="1"/>
</dbReference>
<dbReference type="EC" id="1.3.99.4" evidence="6"/>
<dbReference type="Pfam" id="PF00890">
    <property type="entry name" value="FAD_binding_2"/>
    <property type="match status" value="1"/>
</dbReference>
<dbReference type="InterPro" id="IPR050315">
    <property type="entry name" value="FAD-oxidoreductase_2"/>
</dbReference>
<dbReference type="PANTHER" id="PTHR43400">
    <property type="entry name" value="FUMARATE REDUCTASE"/>
    <property type="match status" value="1"/>
</dbReference>
<dbReference type="EMBL" id="UGNP01000001">
    <property type="protein sequence ID" value="STX09492.1"/>
    <property type="molecule type" value="Genomic_DNA"/>
</dbReference>
<organism evidence="6 8">
    <name type="scientific">Kurthia zopfii</name>
    <dbReference type="NCBI Taxonomy" id="1650"/>
    <lineage>
        <taxon>Bacteria</taxon>
        <taxon>Bacillati</taxon>
        <taxon>Bacillota</taxon>
        <taxon>Bacilli</taxon>
        <taxon>Bacillales</taxon>
        <taxon>Caryophanaceae</taxon>
        <taxon>Kurthia</taxon>
    </lineage>
</organism>
<evidence type="ECO:0000313" key="8">
    <source>
        <dbReference type="Proteomes" id="UP000254330"/>
    </source>
</evidence>
<comment type="caution">
    <text evidence="6">The sequence shown here is derived from an EMBL/GenBank/DDBJ whole genome shotgun (WGS) entry which is preliminary data.</text>
</comment>
<evidence type="ECO:0000256" key="4">
    <source>
        <dbReference type="ARBA" id="ARBA00023002"/>
    </source>
</evidence>
<reference evidence="7 9" key="2">
    <citation type="submission" date="2019-03" db="EMBL/GenBank/DDBJ databases">
        <title>Genomic Encyclopedia of Type Strains, Phase IV (KMG-IV): sequencing the most valuable type-strain genomes for metagenomic binning, comparative biology and taxonomic classification.</title>
        <authorList>
            <person name="Goeker M."/>
        </authorList>
    </citation>
    <scope>NUCLEOTIDE SEQUENCE [LARGE SCALE GENOMIC DNA]</scope>
    <source>
        <strain evidence="7 9">DSM 20580</strain>
    </source>
</reference>
<reference evidence="6 8" key="1">
    <citation type="submission" date="2018-06" db="EMBL/GenBank/DDBJ databases">
        <authorList>
            <consortium name="Pathogen Informatics"/>
            <person name="Doyle S."/>
        </authorList>
    </citation>
    <scope>NUCLEOTIDE SEQUENCE [LARGE SCALE GENOMIC DNA]</scope>
    <source>
        <strain evidence="6 8">NCTC10597</strain>
    </source>
</reference>
<accession>A0A8B4Q9X7</accession>
<evidence type="ECO:0000313" key="9">
    <source>
        <dbReference type="Proteomes" id="UP000294641"/>
    </source>
</evidence>
<evidence type="ECO:0000313" key="6">
    <source>
        <dbReference type="EMBL" id="STX09492.1"/>
    </source>
</evidence>
<dbReference type="SUPFAM" id="SSF55961">
    <property type="entry name" value="Bet v1-like"/>
    <property type="match status" value="1"/>
</dbReference>
<dbReference type="Proteomes" id="UP000254330">
    <property type="component" value="Unassembled WGS sequence"/>
</dbReference>
<dbReference type="PANTHER" id="PTHR43400:SF10">
    <property type="entry name" value="3-OXOSTEROID 1-DEHYDROGENASE"/>
    <property type="match status" value="1"/>
</dbReference>
<proteinExistence type="predicted"/>
<keyword evidence="2" id="KW-0285">Flavoprotein</keyword>
<dbReference type="InterPro" id="IPR003953">
    <property type="entry name" value="FAD-dep_OxRdtase_2_FAD-bd"/>
</dbReference>
<dbReference type="AlphaFoldDB" id="A0A8B4Q9X7"/>
<comment type="cofactor">
    <cofactor evidence="1">
        <name>FAD</name>
        <dbReference type="ChEBI" id="CHEBI:57692"/>
    </cofactor>
</comment>